<organism evidence="1 2">
    <name type="scientific">Sphaerodactylus townsendi</name>
    <dbReference type="NCBI Taxonomy" id="933632"/>
    <lineage>
        <taxon>Eukaryota</taxon>
        <taxon>Metazoa</taxon>
        <taxon>Chordata</taxon>
        <taxon>Craniata</taxon>
        <taxon>Vertebrata</taxon>
        <taxon>Euteleostomi</taxon>
        <taxon>Lepidosauria</taxon>
        <taxon>Squamata</taxon>
        <taxon>Bifurcata</taxon>
        <taxon>Gekkota</taxon>
        <taxon>Sphaerodactylidae</taxon>
        <taxon>Sphaerodactylus</taxon>
    </lineage>
</organism>
<evidence type="ECO:0000313" key="2">
    <source>
        <dbReference type="Proteomes" id="UP000827872"/>
    </source>
</evidence>
<dbReference type="EMBL" id="CM037617">
    <property type="protein sequence ID" value="KAH8005973.1"/>
    <property type="molecule type" value="Genomic_DNA"/>
</dbReference>
<keyword evidence="2" id="KW-1185">Reference proteome</keyword>
<dbReference type="Proteomes" id="UP000827872">
    <property type="component" value="Linkage Group LG04"/>
</dbReference>
<gene>
    <name evidence="1" type="ORF">K3G42_031624</name>
</gene>
<protein>
    <submittedName>
        <fullName evidence="1">Uncharacterized protein</fullName>
    </submittedName>
</protein>
<reference evidence="1" key="1">
    <citation type="submission" date="2021-08" db="EMBL/GenBank/DDBJ databases">
        <title>The first chromosome-level gecko genome reveals the dynamic sex chromosomes of Neotropical dwarf geckos (Sphaerodactylidae: Sphaerodactylus).</title>
        <authorList>
            <person name="Pinto B.J."/>
            <person name="Keating S.E."/>
            <person name="Gamble T."/>
        </authorList>
    </citation>
    <scope>NUCLEOTIDE SEQUENCE</scope>
    <source>
        <strain evidence="1">TG3544</strain>
    </source>
</reference>
<evidence type="ECO:0000313" key="1">
    <source>
        <dbReference type="EMBL" id="KAH8005973.1"/>
    </source>
</evidence>
<name>A0ACB8FKS1_9SAUR</name>
<comment type="caution">
    <text evidence="1">The sequence shown here is derived from an EMBL/GenBank/DDBJ whole genome shotgun (WGS) entry which is preliminary data.</text>
</comment>
<sequence length="1100" mass="121213">MIAGVPLYLGHGRSDEDCGDDRVRHRDSHLLASRLERDQEKLLRESKELADFARIHPTGCATNNLNANLMVTGGPTLAGSGRWSADTASHLAANPWLPRTSSPSMWLAGHPYGLGHPSLHQAMAPGFPPSMGAALPSAYQFARDPQSGQLVVIPSEHLPHFAELMDRAPPLWPAMYPTARNTLQHAHQLQLLSHQQLLRQHELYILQQQAAHAMELHRSAQLVERLKATEQRVEMEEKVTKRHLDSSKAGFSPSGSGLLPRKPPVLSHSTSATYSKAVSPPPLSPRASPVSCLKAEVIQKMEEPPTQPAFSYPATPVSHPSSPPPASPPPAPAIPAKEEEEPESLEKKEMEQEKEASSPYQALFPEIPSGYPFQSLPASFRAHYPYLLHPTAASDADGLAPDVPLPAGDSEPMALSPEVKPIHLSPSKLVQPIQPEEEEESLEERVKTEVEMDEIQEGNLCDQDVDSLSMATSVTLPVQDVNACSLLLHHGKALSSAEDEEEPLQDCPPPYQVMACSAELGTQENTASGTESCLVHLSYDGGLLPGDSELPRLDLTPPPEEASLGTELPHVNSPQGREFPSMPQGDEELPLETPSYGNEAASCLVPPMDIEPDDPLAGMNALAAAAELPQACLLPMSDGIAQEAVVNLEVSSSLSPEHTFLQGITLLSEIAEMELEKRRQESEGSENFSVRPTLESLLAASTQMLMEVLSTPFMDSLKNIRLPRELNPNKKYSWMQKKDEPMYSIKSAMENMDSMELDYRMKLAELQRRYKEKQRELVKLQRRRDSEEKHDEKSRSLGRRGPGRPRKRNHGSIAFSPPKERGKSDGWSGKLSKSLLLSEDSEPGEGTRKRHRGFLLDEEEEMESLKVKGRNHSWDEHDVLASFSSELKIKKRKLARDQEHLVNKLDKALSLSKHNKLKSPFKCTGGSGGRQKHSGCGGSRYLLPRQEKKSLSHSLSFSLKASKEGKNKMAAKMKKMEMGLKLKGHLKVTSSPAISEFSSYSYNTDSEEDDESLKDEWSFQSSSSSRMQPPSLYAAAGHKAKRISGGFKTSKKGLPAVRTLRSKLAASRKQQFCLVAREAEVGSSFSDSSEDSFDQGYNRL</sequence>
<proteinExistence type="predicted"/>
<accession>A0ACB8FKS1</accession>